<name>A0A4Z1GT68_9HELO</name>
<dbReference type="AlphaFoldDB" id="A0A4Z1GT68"/>
<evidence type="ECO:0000313" key="2">
    <source>
        <dbReference type="EMBL" id="TGO39538.1"/>
    </source>
</evidence>
<proteinExistence type="predicted"/>
<dbReference type="EMBL" id="PQXK01000052">
    <property type="protein sequence ID" value="TGO39538.1"/>
    <property type="molecule type" value="Genomic_DNA"/>
</dbReference>
<organism evidence="2 3">
    <name type="scientific">Botrytis hyacinthi</name>
    <dbReference type="NCBI Taxonomy" id="278943"/>
    <lineage>
        <taxon>Eukaryota</taxon>
        <taxon>Fungi</taxon>
        <taxon>Dikarya</taxon>
        <taxon>Ascomycota</taxon>
        <taxon>Pezizomycotina</taxon>
        <taxon>Leotiomycetes</taxon>
        <taxon>Helotiales</taxon>
        <taxon>Sclerotiniaceae</taxon>
        <taxon>Botrytis</taxon>
    </lineage>
</organism>
<reference evidence="2 3" key="1">
    <citation type="submission" date="2017-12" db="EMBL/GenBank/DDBJ databases">
        <title>Comparative genomics of Botrytis spp.</title>
        <authorList>
            <person name="Valero-Jimenez C.A."/>
            <person name="Tapia P."/>
            <person name="Veloso J."/>
            <person name="Silva-Moreno E."/>
            <person name="Staats M."/>
            <person name="Valdes J.H."/>
            <person name="Van Kan J.A.L."/>
        </authorList>
    </citation>
    <scope>NUCLEOTIDE SEQUENCE [LARGE SCALE GENOMIC DNA]</scope>
    <source>
        <strain evidence="2 3">Bh0001</strain>
    </source>
</reference>
<feature type="compositionally biased region" description="Basic and acidic residues" evidence="1">
    <location>
        <begin position="79"/>
        <end position="95"/>
    </location>
</feature>
<gene>
    <name evidence="2" type="ORF">BHYA_0052g00370</name>
</gene>
<keyword evidence="3" id="KW-1185">Reference proteome</keyword>
<evidence type="ECO:0000313" key="3">
    <source>
        <dbReference type="Proteomes" id="UP000297814"/>
    </source>
</evidence>
<feature type="region of interest" description="Disordered" evidence="1">
    <location>
        <begin position="57"/>
        <end position="95"/>
    </location>
</feature>
<sequence>MQEKNTERGEALEEEQRIDNFLLVLARLTESSIPDNNFDITSVASILSAVSATPIKSKVKKPKVEKAEKVKAPTKNKAPAKEKAPSKDKEDRKEVKDFEIKGAVKEAKEAKLLCKDEKEKVEAVIGDEVQEVLMEYLIGGIRPFSVGDVSEVTKTLNNKLLKELVNSSINNGKGANKIRSDL</sequence>
<protein>
    <submittedName>
        <fullName evidence="2">Uncharacterized protein</fullName>
    </submittedName>
</protein>
<comment type="caution">
    <text evidence="2">The sequence shown here is derived from an EMBL/GenBank/DDBJ whole genome shotgun (WGS) entry which is preliminary data.</text>
</comment>
<feature type="compositionally biased region" description="Basic and acidic residues" evidence="1">
    <location>
        <begin position="62"/>
        <end position="71"/>
    </location>
</feature>
<dbReference type="Proteomes" id="UP000297814">
    <property type="component" value="Unassembled WGS sequence"/>
</dbReference>
<accession>A0A4Z1GT68</accession>
<evidence type="ECO:0000256" key="1">
    <source>
        <dbReference type="SAM" id="MobiDB-lite"/>
    </source>
</evidence>